<dbReference type="Gene3D" id="3.40.50.1820">
    <property type="entry name" value="alpha/beta hydrolase"/>
    <property type="match status" value="1"/>
</dbReference>
<evidence type="ECO:0000256" key="2">
    <source>
        <dbReference type="ARBA" id="ARBA00022801"/>
    </source>
</evidence>
<dbReference type="Pfam" id="PF10503">
    <property type="entry name" value="Esterase_PHB"/>
    <property type="match status" value="1"/>
</dbReference>
<dbReference type="PANTHER" id="PTHR43037:SF1">
    <property type="entry name" value="BLL1128 PROTEIN"/>
    <property type="match status" value="1"/>
</dbReference>
<reference evidence="3 4" key="1">
    <citation type="submission" date="2016-10" db="EMBL/GenBank/DDBJ databases">
        <authorList>
            <person name="de Groot N.N."/>
        </authorList>
    </citation>
    <scope>NUCLEOTIDE SEQUENCE [LARGE SCALE GENOMIC DNA]</scope>
    <source>
        <strain evidence="3 4">DSM 17862</strain>
    </source>
</reference>
<dbReference type="NCBIfam" id="TIGR01840">
    <property type="entry name" value="esterase_phb"/>
    <property type="match status" value="1"/>
</dbReference>
<dbReference type="EMBL" id="FOHO01000012">
    <property type="protein sequence ID" value="SET85251.1"/>
    <property type="molecule type" value="Genomic_DNA"/>
</dbReference>
<dbReference type="InterPro" id="IPR029058">
    <property type="entry name" value="AB_hydrolase_fold"/>
</dbReference>
<proteinExistence type="predicted"/>
<keyword evidence="2" id="KW-0378">Hydrolase</keyword>
<dbReference type="OrthoDB" id="9767239at2"/>
<protein>
    <submittedName>
        <fullName evidence="3">Esterase, PHB depolymerase family</fullName>
    </submittedName>
</protein>
<dbReference type="RefSeq" id="WP_090736445.1">
    <property type="nucleotide sequence ID" value="NZ_FOHO01000012.1"/>
</dbReference>
<dbReference type="PANTHER" id="PTHR43037">
    <property type="entry name" value="UNNAMED PRODUCT-RELATED"/>
    <property type="match status" value="1"/>
</dbReference>
<evidence type="ECO:0000256" key="1">
    <source>
        <dbReference type="ARBA" id="ARBA00022729"/>
    </source>
</evidence>
<dbReference type="STRING" id="364199.SAMN04489858_11222"/>
<sequence length="334" mass="34697">MTRPFHPAFRRRFTHARTQPIDVNQVINDALSQAGLSGGQAPRMPSFDLPGLGDLANGLNLSGRPDATPPLPEGGTWALRRHESPAGSRDYRLFVPAGGASEGLLVMLHGCTQTPEDFARGTRMNQAAAKAGLAVAWPQQGPAHNPQSCWNWFRPEDQQREGGEPALLAALTQEVLADLDLPHGRSAVAGLSAGGAMAAILAVTHPDVFVAAGVHSGLPAGAARDIGSAFAAMRGGARVAQGDGAPLIVLHGTADATVSVANAEALVPPGGFETAHDDGGRSWTRRVAPSGSELWRVDGAGHAWFGGDRAGSYADPAGPDASTEIIRFVCAQMR</sequence>
<dbReference type="AlphaFoldDB" id="A0A1I0HMQ7"/>
<dbReference type="GO" id="GO:0016787">
    <property type="term" value="F:hydrolase activity"/>
    <property type="evidence" value="ECO:0007669"/>
    <property type="project" value="UniProtKB-KW"/>
</dbReference>
<keyword evidence="1" id="KW-0732">Signal</keyword>
<keyword evidence="4" id="KW-1185">Reference proteome</keyword>
<name>A0A1I0HMQ7_9RHOB</name>
<organism evidence="3 4">
    <name type="scientific">Paracoccus homiensis</name>
    <dbReference type="NCBI Taxonomy" id="364199"/>
    <lineage>
        <taxon>Bacteria</taxon>
        <taxon>Pseudomonadati</taxon>
        <taxon>Pseudomonadota</taxon>
        <taxon>Alphaproteobacteria</taxon>
        <taxon>Rhodobacterales</taxon>
        <taxon>Paracoccaceae</taxon>
        <taxon>Paracoccus</taxon>
    </lineage>
</organism>
<dbReference type="InterPro" id="IPR010126">
    <property type="entry name" value="Esterase_phb"/>
</dbReference>
<gene>
    <name evidence="3" type="ORF">SAMN04489858_11222</name>
</gene>
<dbReference type="GO" id="GO:0005576">
    <property type="term" value="C:extracellular region"/>
    <property type="evidence" value="ECO:0007669"/>
    <property type="project" value="InterPro"/>
</dbReference>
<accession>A0A1I0HMQ7</accession>
<dbReference type="InterPro" id="IPR050955">
    <property type="entry name" value="Plant_Biomass_Hydrol_Est"/>
</dbReference>
<evidence type="ECO:0000313" key="4">
    <source>
        <dbReference type="Proteomes" id="UP000199180"/>
    </source>
</evidence>
<evidence type="ECO:0000313" key="3">
    <source>
        <dbReference type="EMBL" id="SET85251.1"/>
    </source>
</evidence>
<dbReference type="SUPFAM" id="SSF53474">
    <property type="entry name" value="alpha/beta-Hydrolases"/>
    <property type="match status" value="1"/>
</dbReference>
<dbReference type="Proteomes" id="UP000199180">
    <property type="component" value="Unassembled WGS sequence"/>
</dbReference>